<feature type="region of interest" description="Disordered" evidence="1">
    <location>
        <begin position="337"/>
        <end position="544"/>
    </location>
</feature>
<sequence length="695" mass="77011">CSRADCVIYLSGFTVSEAPEVKSRPYAFKVYHTGKVFYFSVGGGAALAAWTQALARATLPGPSPVEESKQFSETDYSDEESDTESPEKRLEQKDRERERERDKEREKDKDRDKSKFGSLKKLTHRMQRSESQEHVGHSSTSLDRKYLRFFSRNKNKDESKANKNKPVVAPVVVPTEHYRSYRRAPSSDLSPASPASPDDPRAAHPAPPAPRPGGRLPTPINYIHASNPNLLDFEKSDFAAKPSLQIPLPKSKVHKPDNFIGLVTLEEFMLKKQEEERQQVYSNRVLMGIERDKKSDESNKRAAKDLQKQLEKIVPDVIYGELPTYSDDKLPVPVVEQIQSRTLPKTPERADKTDKSHMKPVSIKGKDGYEKIVYTSDGKLKSRRDSEPTEPPKIKPRKLSRPSPDIARKSSLTSAKDLGYEVIYGDEGKAESKSVSRNMSTTSSKDLGYETVFGEADNSAKGSCNSVFERRASDDRPAPPKIMPKSMQVLNRQSSLTSTTSRTSASTPTRTTGDTARAPGDTARTPGDTARAAPGSGVDTSPVFLQGESPEKFWLNSLRRNDKVVAFPSSSSSSPGGSSKPLKSARNYSPVTLPPAPAPLAAAPAPRDRSPSPPTGMSRLRAMFSRPRPRPPQVHHHLLVLLTLYLALTPASEVPVTVEEGPAWAVHYPHLQCPPTFEPETYSLQPRLLHKEDKL</sequence>
<dbReference type="SUPFAM" id="SSF50729">
    <property type="entry name" value="PH domain-like"/>
    <property type="match status" value="1"/>
</dbReference>
<feature type="compositionally biased region" description="Basic and acidic residues" evidence="1">
    <location>
        <begin position="85"/>
        <end position="115"/>
    </location>
</feature>
<dbReference type="Proteomes" id="UP000823941">
    <property type="component" value="Chromosome 22"/>
</dbReference>
<protein>
    <submittedName>
        <fullName evidence="2">Uncharacterized protein</fullName>
    </submittedName>
</protein>
<accession>A0ABQ7Q7S6</accession>
<evidence type="ECO:0000313" key="2">
    <source>
        <dbReference type="EMBL" id="KAG7299978.1"/>
    </source>
</evidence>
<dbReference type="InterPro" id="IPR011993">
    <property type="entry name" value="PH-like_dom_sf"/>
</dbReference>
<feature type="compositionally biased region" description="Basic and acidic residues" evidence="1">
    <location>
        <begin position="346"/>
        <end position="357"/>
    </location>
</feature>
<feature type="compositionally biased region" description="Low complexity" evidence="1">
    <location>
        <begin position="568"/>
        <end position="579"/>
    </location>
</feature>
<feature type="compositionally biased region" description="Polar residues" evidence="1">
    <location>
        <begin position="435"/>
        <end position="445"/>
    </location>
</feature>
<feature type="compositionally biased region" description="Low complexity" evidence="1">
    <location>
        <begin position="164"/>
        <end position="174"/>
    </location>
</feature>
<feature type="compositionally biased region" description="Basic and acidic residues" evidence="1">
    <location>
        <begin position="468"/>
        <end position="478"/>
    </location>
</feature>
<feature type="compositionally biased region" description="Low complexity" evidence="1">
    <location>
        <begin position="494"/>
        <end position="518"/>
    </location>
</feature>
<feature type="compositionally biased region" description="Basic and acidic residues" evidence="1">
    <location>
        <begin position="378"/>
        <end position="393"/>
    </location>
</feature>
<comment type="caution">
    <text evidence="2">The sequence shown here is derived from an EMBL/GenBank/DDBJ whole genome shotgun (WGS) entry which is preliminary data.</text>
</comment>
<evidence type="ECO:0000313" key="3">
    <source>
        <dbReference type="Proteomes" id="UP000823941"/>
    </source>
</evidence>
<gene>
    <name evidence="2" type="ORF">JYU34_017012</name>
</gene>
<feature type="non-terminal residue" evidence="2">
    <location>
        <position position="1"/>
    </location>
</feature>
<feature type="compositionally biased region" description="Low complexity" evidence="1">
    <location>
        <begin position="183"/>
        <end position="196"/>
    </location>
</feature>
<evidence type="ECO:0000256" key="1">
    <source>
        <dbReference type="SAM" id="MobiDB-lite"/>
    </source>
</evidence>
<organism evidence="2 3">
    <name type="scientific">Plutella xylostella</name>
    <name type="common">Diamondback moth</name>
    <name type="synonym">Plutella maculipennis</name>
    <dbReference type="NCBI Taxonomy" id="51655"/>
    <lineage>
        <taxon>Eukaryota</taxon>
        <taxon>Metazoa</taxon>
        <taxon>Ecdysozoa</taxon>
        <taxon>Arthropoda</taxon>
        <taxon>Hexapoda</taxon>
        <taxon>Insecta</taxon>
        <taxon>Pterygota</taxon>
        <taxon>Neoptera</taxon>
        <taxon>Endopterygota</taxon>
        <taxon>Lepidoptera</taxon>
        <taxon>Glossata</taxon>
        <taxon>Ditrysia</taxon>
        <taxon>Yponomeutoidea</taxon>
        <taxon>Plutellidae</taxon>
        <taxon>Plutella</taxon>
    </lineage>
</organism>
<dbReference type="PANTHER" id="PTHR48125">
    <property type="entry name" value="LP07818P1"/>
    <property type="match status" value="1"/>
</dbReference>
<dbReference type="PANTHER" id="PTHR48125:SF10">
    <property type="entry name" value="OS12G0136300 PROTEIN"/>
    <property type="match status" value="1"/>
</dbReference>
<name>A0ABQ7Q7S6_PLUXY</name>
<feature type="region of interest" description="Disordered" evidence="1">
    <location>
        <begin position="566"/>
        <end position="631"/>
    </location>
</feature>
<keyword evidence="3" id="KW-1185">Reference proteome</keyword>
<dbReference type="Gene3D" id="2.30.29.30">
    <property type="entry name" value="Pleckstrin-homology domain (PH domain)/Phosphotyrosine-binding domain (PTB)"/>
    <property type="match status" value="1"/>
</dbReference>
<feature type="region of interest" description="Disordered" evidence="1">
    <location>
        <begin position="60"/>
        <end position="141"/>
    </location>
</feature>
<proteinExistence type="predicted"/>
<reference evidence="2 3" key="1">
    <citation type="submission" date="2021-06" db="EMBL/GenBank/DDBJ databases">
        <title>A haploid diamondback moth (Plutella xylostella L.) genome assembly resolves 31 chromosomes and identifies a diamide resistance mutation.</title>
        <authorList>
            <person name="Ward C.M."/>
            <person name="Perry K.D."/>
            <person name="Baker G."/>
            <person name="Powis K."/>
            <person name="Heckel D.G."/>
            <person name="Baxter S.W."/>
        </authorList>
    </citation>
    <scope>NUCLEOTIDE SEQUENCE [LARGE SCALE GENOMIC DNA]</scope>
    <source>
        <strain evidence="2 3">LV</strain>
        <tissue evidence="2">Single pupa</tissue>
    </source>
</reference>
<feature type="compositionally biased region" description="Acidic residues" evidence="1">
    <location>
        <begin position="75"/>
        <end position="84"/>
    </location>
</feature>
<dbReference type="EMBL" id="JAHIBW010000022">
    <property type="protein sequence ID" value="KAG7299978.1"/>
    <property type="molecule type" value="Genomic_DNA"/>
</dbReference>
<feature type="region of interest" description="Disordered" evidence="1">
    <location>
        <begin position="154"/>
        <end position="221"/>
    </location>
</feature>
<feature type="compositionally biased region" description="Basic and acidic residues" evidence="1">
    <location>
        <begin position="127"/>
        <end position="141"/>
    </location>
</feature>